<dbReference type="EMBL" id="DWYG01000165">
    <property type="protein sequence ID" value="HJB42763.1"/>
    <property type="molecule type" value="Genomic_DNA"/>
</dbReference>
<name>A0A9D2M8C1_9FIRM</name>
<keyword evidence="1" id="KW-0175">Coiled coil</keyword>
<comment type="caution">
    <text evidence="3">The sequence shown here is derived from an EMBL/GenBank/DDBJ whole genome shotgun (WGS) entry which is preliminary data.</text>
</comment>
<evidence type="ECO:0000313" key="4">
    <source>
        <dbReference type="Proteomes" id="UP000886803"/>
    </source>
</evidence>
<feature type="transmembrane region" description="Helical" evidence="2">
    <location>
        <begin position="69"/>
        <end position="89"/>
    </location>
</feature>
<sequence length="122" mass="13931">MSAKFQAFMILGAVVLLIIIFVLLKRGKMTVKYSLLWLGLSLALLIFAVCPYVVYVMRDILGVEMPVNLVFMLMFCFVLLVLLSLSIAISQLAEKSKRLTQANAILEKRVRELEEQLRRHNT</sequence>
<feature type="coiled-coil region" evidence="1">
    <location>
        <begin position="89"/>
        <end position="116"/>
    </location>
</feature>
<keyword evidence="2" id="KW-0812">Transmembrane</keyword>
<feature type="transmembrane region" description="Helical" evidence="2">
    <location>
        <begin position="6"/>
        <end position="24"/>
    </location>
</feature>
<proteinExistence type="predicted"/>
<evidence type="ECO:0000313" key="3">
    <source>
        <dbReference type="EMBL" id="HJB42763.1"/>
    </source>
</evidence>
<reference evidence="3" key="2">
    <citation type="submission" date="2021-04" db="EMBL/GenBank/DDBJ databases">
        <authorList>
            <person name="Gilroy R."/>
        </authorList>
    </citation>
    <scope>NUCLEOTIDE SEQUENCE</scope>
    <source>
        <strain evidence="3">ChiBcec8-13705</strain>
    </source>
</reference>
<accession>A0A9D2M8C1</accession>
<gene>
    <name evidence="3" type="ORF">H9945_09730</name>
</gene>
<keyword evidence="2" id="KW-1133">Transmembrane helix</keyword>
<organism evidence="3 4">
    <name type="scientific">Candidatus Gemmiger avicola</name>
    <dbReference type="NCBI Taxonomy" id="2838605"/>
    <lineage>
        <taxon>Bacteria</taxon>
        <taxon>Bacillati</taxon>
        <taxon>Bacillota</taxon>
        <taxon>Clostridia</taxon>
        <taxon>Eubacteriales</taxon>
        <taxon>Gemmiger</taxon>
    </lineage>
</organism>
<feature type="transmembrane region" description="Helical" evidence="2">
    <location>
        <begin position="36"/>
        <end position="57"/>
    </location>
</feature>
<dbReference type="Proteomes" id="UP000886803">
    <property type="component" value="Unassembled WGS sequence"/>
</dbReference>
<dbReference type="AlphaFoldDB" id="A0A9D2M8C1"/>
<protein>
    <submittedName>
        <fullName evidence="3">DUF2304 domain-containing protein</fullName>
    </submittedName>
</protein>
<evidence type="ECO:0000256" key="2">
    <source>
        <dbReference type="SAM" id="Phobius"/>
    </source>
</evidence>
<reference evidence="3" key="1">
    <citation type="journal article" date="2021" name="PeerJ">
        <title>Extensive microbial diversity within the chicken gut microbiome revealed by metagenomics and culture.</title>
        <authorList>
            <person name="Gilroy R."/>
            <person name="Ravi A."/>
            <person name="Getino M."/>
            <person name="Pursley I."/>
            <person name="Horton D.L."/>
            <person name="Alikhan N.F."/>
            <person name="Baker D."/>
            <person name="Gharbi K."/>
            <person name="Hall N."/>
            <person name="Watson M."/>
            <person name="Adriaenssens E.M."/>
            <person name="Foster-Nyarko E."/>
            <person name="Jarju S."/>
            <person name="Secka A."/>
            <person name="Antonio M."/>
            <person name="Oren A."/>
            <person name="Chaudhuri R.R."/>
            <person name="La Ragione R."/>
            <person name="Hildebrand F."/>
            <person name="Pallen M.J."/>
        </authorList>
    </citation>
    <scope>NUCLEOTIDE SEQUENCE</scope>
    <source>
        <strain evidence="3">ChiBcec8-13705</strain>
    </source>
</reference>
<keyword evidence="2" id="KW-0472">Membrane</keyword>
<evidence type="ECO:0000256" key="1">
    <source>
        <dbReference type="SAM" id="Coils"/>
    </source>
</evidence>
<dbReference type="Pfam" id="PF10066">
    <property type="entry name" value="DUF2304"/>
    <property type="match status" value="1"/>
</dbReference>
<dbReference type="InterPro" id="IPR019277">
    <property type="entry name" value="DUF2304"/>
</dbReference>